<keyword evidence="3" id="KW-1185">Reference proteome</keyword>
<feature type="compositionally biased region" description="Polar residues" evidence="1">
    <location>
        <begin position="1"/>
        <end position="10"/>
    </location>
</feature>
<dbReference type="AlphaFoldDB" id="A0AAE0KEL1"/>
<feature type="compositionally biased region" description="Basic and acidic residues" evidence="1">
    <location>
        <begin position="54"/>
        <end position="72"/>
    </location>
</feature>
<feature type="region of interest" description="Disordered" evidence="1">
    <location>
        <begin position="211"/>
        <end position="234"/>
    </location>
</feature>
<name>A0AAE0KEL1_9PEZI</name>
<accession>A0AAE0KEL1</accession>
<organism evidence="2 3">
    <name type="scientific">Podospora didyma</name>
    <dbReference type="NCBI Taxonomy" id="330526"/>
    <lineage>
        <taxon>Eukaryota</taxon>
        <taxon>Fungi</taxon>
        <taxon>Dikarya</taxon>
        <taxon>Ascomycota</taxon>
        <taxon>Pezizomycotina</taxon>
        <taxon>Sordariomycetes</taxon>
        <taxon>Sordariomycetidae</taxon>
        <taxon>Sordariales</taxon>
        <taxon>Podosporaceae</taxon>
        <taxon>Podospora</taxon>
    </lineage>
</organism>
<dbReference type="Proteomes" id="UP001285441">
    <property type="component" value="Unassembled WGS sequence"/>
</dbReference>
<gene>
    <name evidence="2" type="ORF">B0H63DRAFT_452895</name>
</gene>
<dbReference type="EMBL" id="JAULSW010000007">
    <property type="protein sequence ID" value="KAK3375079.1"/>
    <property type="molecule type" value="Genomic_DNA"/>
</dbReference>
<feature type="compositionally biased region" description="Basic residues" evidence="1">
    <location>
        <begin position="112"/>
        <end position="123"/>
    </location>
</feature>
<evidence type="ECO:0000313" key="3">
    <source>
        <dbReference type="Proteomes" id="UP001285441"/>
    </source>
</evidence>
<sequence>MSSTQQQQDRNNMEDEEGWGTTGGGGGGRKTPDTDWGSRPATPPNVVGVFEMSPLKREFDKHYWHSHSHSEETETTTTTATATTTTKKSTTTAKKNHRTDSQSSTEDFYHDNHHHHRNYRRRRGVTDSDASATPTAEKWLKDATSRGRAISSAHRRPEIDTRLPTDLVLNPIGFRDIPEKTPEQIQRERDQSYAGDAQSIATEFQRINSRFKLTLPMDQNKNQGTPTSKDPTRG</sequence>
<reference evidence="2" key="1">
    <citation type="journal article" date="2023" name="Mol. Phylogenet. Evol.">
        <title>Genome-scale phylogeny and comparative genomics of the fungal order Sordariales.</title>
        <authorList>
            <person name="Hensen N."/>
            <person name="Bonometti L."/>
            <person name="Westerberg I."/>
            <person name="Brannstrom I.O."/>
            <person name="Guillou S."/>
            <person name="Cros-Aarteil S."/>
            <person name="Calhoun S."/>
            <person name="Haridas S."/>
            <person name="Kuo A."/>
            <person name="Mondo S."/>
            <person name="Pangilinan J."/>
            <person name="Riley R."/>
            <person name="LaButti K."/>
            <person name="Andreopoulos B."/>
            <person name="Lipzen A."/>
            <person name="Chen C."/>
            <person name="Yan M."/>
            <person name="Daum C."/>
            <person name="Ng V."/>
            <person name="Clum A."/>
            <person name="Steindorff A."/>
            <person name="Ohm R.A."/>
            <person name="Martin F."/>
            <person name="Silar P."/>
            <person name="Natvig D.O."/>
            <person name="Lalanne C."/>
            <person name="Gautier V."/>
            <person name="Ament-Velasquez S.L."/>
            <person name="Kruys A."/>
            <person name="Hutchinson M.I."/>
            <person name="Powell A.J."/>
            <person name="Barry K."/>
            <person name="Miller A.N."/>
            <person name="Grigoriev I.V."/>
            <person name="Debuchy R."/>
            <person name="Gladieux P."/>
            <person name="Hiltunen Thoren M."/>
            <person name="Johannesson H."/>
        </authorList>
    </citation>
    <scope>NUCLEOTIDE SEQUENCE</scope>
    <source>
        <strain evidence="2">CBS 232.78</strain>
    </source>
</reference>
<feature type="compositionally biased region" description="Basic and acidic residues" evidence="1">
    <location>
        <begin position="178"/>
        <end position="191"/>
    </location>
</feature>
<reference evidence="2" key="2">
    <citation type="submission" date="2023-06" db="EMBL/GenBank/DDBJ databases">
        <authorList>
            <consortium name="Lawrence Berkeley National Laboratory"/>
            <person name="Haridas S."/>
            <person name="Hensen N."/>
            <person name="Bonometti L."/>
            <person name="Westerberg I."/>
            <person name="Brannstrom I.O."/>
            <person name="Guillou S."/>
            <person name="Cros-Aarteil S."/>
            <person name="Calhoun S."/>
            <person name="Kuo A."/>
            <person name="Mondo S."/>
            <person name="Pangilinan J."/>
            <person name="Riley R."/>
            <person name="LaButti K."/>
            <person name="Andreopoulos B."/>
            <person name="Lipzen A."/>
            <person name="Chen C."/>
            <person name="Yanf M."/>
            <person name="Daum C."/>
            <person name="Ng V."/>
            <person name="Clum A."/>
            <person name="Steindorff A."/>
            <person name="Ohm R."/>
            <person name="Martin F."/>
            <person name="Silar P."/>
            <person name="Natvig D."/>
            <person name="Lalanne C."/>
            <person name="Gautier V."/>
            <person name="Ament-velasquez S.L."/>
            <person name="Kruys A."/>
            <person name="Hutchinson M.I."/>
            <person name="Powell A.J."/>
            <person name="Barry K."/>
            <person name="Miller A.N."/>
            <person name="Grigoriev I.V."/>
            <person name="Debuchy R."/>
            <person name="Gladieux P."/>
            <person name="Thoren M.H."/>
            <person name="Johannesson H."/>
        </authorList>
    </citation>
    <scope>NUCLEOTIDE SEQUENCE</scope>
    <source>
        <strain evidence="2">CBS 232.78</strain>
    </source>
</reference>
<evidence type="ECO:0000313" key="2">
    <source>
        <dbReference type="EMBL" id="KAK3375079.1"/>
    </source>
</evidence>
<feature type="compositionally biased region" description="Polar residues" evidence="1">
    <location>
        <begin position="217"/>
        <end position="234"/>
    </location>
</feature>
<comment type="caution">
    <text evidence="2">The sequence shown here is derived from an EMBL/GenBank/DDBJ whole genome shotgun (WGS) entry which is preliminary data.</text>
</comment>
<evidence type="ECO:0000256" key="1">
    <source>
        <dbReference type="SAM" id="MobiDB-lite"/>
    </source>
</evidence>
<feature type="region of interest" description="Disordered" evidence="1">
    <location>
        <begin position="178"/>
        <end position="197"/>
    </location>
</feature>
<feature type="compositionally biased region" description="Gly residues" evidence="1">
    <location>
        <begin position="20"/>
        <end position="29"/>
    </location>
</feature>
<feature type="compositionally biased region" description="Low complexity" evidence="1">
    <location>
        <begin position="75"/>
        <end position="93"/>
    </location>
</feature>
<proteinExistence type="predicted"/>
<protein>
    <submittedName>
        <fullName evidence="2">Uncharacterized protein</fullName>
    </submittedName>
</protein>
<feature type="region of interest" description="Disordered" evidence="1">
    <location>
        <begin position="1"/>
        <end position="159"/>
    </location>
</feature>